<proteinExistence type="predicted"/>
<name>A0A6C0ASE5_9ZZZZ</name>
<feature type="transmembrane region" description="Helical" evidence="1">
    <location>
        <begin position="6"/>
        <end position="28"/>
    </location>
</feature>
<dbReference type="AlphaFoldDB" id="A0A6C0ASE5"/>
<accession>A0A6C0ASE5</accession>
<evidence type="ECO:0000256" key="1">
    <source>
        <dbReference type="SAM" id="Phobius"/>
    </source>
</evidence>
<feature type="transmembrane region" description="Helical" evidence="1">
    <location>
        <begin position="103"/>
        <end position="120"/>
    </location>
</feature>
<dbReference type="EMBL" id="MN740766">
    <property type="protein sequence ID" value="QHS82403.1"/>
    <property type="molecule type" value="Genomic_DNA"/>
</dbReference>
<organism evidence="2">
    <name type="scientific">viral metagenome</name>
    <dbReference type="NCBI Taxonomy" id="1070528"/>
    <lineage>
        <taxon>unclassified sequences</taxon>
        <taxon>metagenomes</taxon>
        <taxon>organismal metagenomes</taxon>
    </lineage>
</organism>
<keyword evidence="1" id="KW-1133">Transmembrane helix</keyword>
<feature type="transmembrane region" description="Helical" evidence="1">
    <location>
        <begin position="70"/>
        <end position="91"/>
    </location>
</feature>
<sequence>MDNEYLRAFVIGSSCLVFLPYFFCVLQFKKKDFNFSYKSYTFLAPVALGLMNVLSLFLAKQFNLSKENRYLLISVLAPTLVLATIILLKVYNYTRQKWASHIINLYIFYFIIWNLLVYNLDKYI</sequence>
<reference evidence="2" key="1">
    <citation type="journal article" date="2020" name="Nature">
        <title>Giant virus diversity and host interactions through global metagenomics.</title>
        <authorList>
            <person name="Schulz F."/>
            <person name="Roux S."/>
            <person name="Paez-Espino D."/>
            <person name="Jungbluth S."/>
            <person name="Walsh D.A."/>
            <person name="Denef V.J."/>
            <person name="McMahon K.D."/>
            <person name="Konstantinidis K.T."/>
            <person name="Eloe-Fadrosh E.A."/>
            <person name="Kyrpides N.C."/>
            <person name="Woyke T."/>
        </authorList>
    </citation>
    <scope>NUCLEOTIDE SEQUENCE</scope>
    <source>
        <strain evidence="2">GVMAG-S-1101165-79</strain>
    </source>
</reference>
<protein>
    <submittedName>
        <fullName evidence="2">Uncharacterized protein</fullName>
    </submittedName>
</protein>
<keyword evidence="1" id="KW-0472">Membrane</keyword>
<keyword evidence="1" id="KW-0812">Transmembrane</keyword>
<evidence type="ECO:0000313" key="2">
    <source>
        <dbReference type="EMBL" id="QHS82403.1"/>
    </source>
</evidence>
<feature type="transmembrane region" description="Helical" evidence="1">
    <location>
        <begin position="40"/>
        <end position="58"/>
    </location>
</feature>